<dbReference type="EMBL" id="MCOG01000227">
    <property type="protein sequence ID" value="ORY24035.1"/>
    <property type="molecule type" value="Genomic_DNA"/>
</dbReference>
<dbReference type="OrthoDB" id="10029846at2759"/>
<name>A0A1Y2AQ24_9FUNG</name>
<proteinExistence type="predicted"/>
<evidence type="ECO:0000256" key="1">
    <source>
        <dbReference type="ARBA" id="ARBA00022723"/>
    </source>
</evidence>
<dbReference type="Proteomes" id="UP000193920">
    <property type="component" value="Unassembled WGS sequence"/>
</dbReference>
<dbReference type="GO" id="GO:0008270">
    <property type="term" value="F:zinc ion binding"/>
    <property type="evidence" value="ECO:0007669"/>
    <property type="project" value="UniProtKB-KW"/>
</dbReference>
<gene>
    <name evidence="5" type="ORF">LY90DRAFT_514774</name>
</gene>
<accession>A0A1Y2AQ24</accession>
<dbReference type="AlphaFoldDB" id="A0A1Y2AQ24"/>
<evidence type="ECO:0000256" key="2">
    <source>
        <dbReference type="ARBA" id="ARBA00022771"/>
    </source>
</evidence>
<keyword evidence="3" id="KW-0862">Zinc</keyword>
<keyword evidence="6" id="KW-1185">Reference proteome</keyword>
<organism evidence="5 6">
    <name type="scientific">Neocallimastix californiae</name>
    <dbReference type="NCBI Taxonomy" id="1754190"/>
    <lineage>
        <taxon>Eukaryota</taxon>
        <taxon>Fungi</taxon>
        <taxon>Fungi incertae sedis</taxon>
        <taxon>Chytridiomycota</taxon>
        <taxon>Chytridiomycota incertae sedis</taxon>
        <taxon>Neocallimastigomycetes</taxon>
        <taxon>Neocallimastigales</taxon>
        <taxon>Neocallimastigaceae</taxon>
        <taxon>Neocallimastix</taxon>
    </lineage>
</organism>
<dbReference type="Pfam" id="PF04500">
    <property type="entry name" value="FLYWCH"/>
    <property type="match status" value="1"/>
</dbReference>
<evidence type="ECO:0000313" key="6">
    <source>
        <dbReference type="Proteomes" id="UP000193920"/>
    </source>
</evidence>
<keyword evidence="1" id="KW-0479">Metal-binding</keyword>
<feature type="domain" description="FLYWCH-type" evidence="4">
    <location>
        <begin position="11"/>
        <end position="71"/>
    </location>
</feature>
<protein>
    <recommendedName>
        <fullName evidence="4">FLYWCH-type domain-containing protein</fullName>
    </recommendedName>
</protein>
<dbReference type="InterPro" id="IPR007588">
    <property type="entry name" value="Znf_FLYWCH"/>
</dbReference>
<reference evidence="5 6" key="1">
    <citation type="submission" date="2016-08" db="EMBL/GenBank/DDBJ databases">
        <title>A Parts List for Fungal Cellulosomes Revealed by Comparative Genomics.</title>
        <authorList>
            <consortium name="DOE Joint Genome Institute"/>
            <person name="Haitjema C.H."/>
            <person name="Gilmore S.P."/>
            <person name="Henske J.K."/>
            <person name="Solomon K.V."/>
            <person name="De Groot R."/>
            <person name="Kuo A."/>
            <person name="Mondo S.J."/>
            <person name="Salamov A.A."/>
            <person name="Labutti K."/>
            <person name="Zhao Z."/>
            <person name="Chiniquy J."/>
            <person name="Barry K."/>
            <person name="Brewer H.M."/>
            <person name="Purvine S.O."/>
            <person name="Wright A.T."/>
            <person name="Boxma B."/>
            <person name="Van Alen T."/>
            <person name="Hackstein J.H."/>
            <person name="Baker S.E."/>
            <person name="Grigoriev I.V."/>
            <person name="O'Malley M.A."/>
        </authorList>
    </citation>
    <scope>NUCLEOTIDE SEQUENCE [LARGE SCALE GENOMIC DNA]</scope>
    <source>
        <strain evidence="5 6">G1</strain>
    </source>
</reference>
<evidence type="ECO:0000256" key="3">
    <source>
        <dbReference type="ARBA" id="ARBA00022833"/>
    </source>
</evidence>
<evidence type="ECO:0000259" key="4">
    <source>
        <dbReference type="Pfam" id="PF04500"/>
    </source>
</evidence>
<dbReference type="Gene3D" id="2.20.25.240">
    <property type="match status" value="1"/>
</dbReference>
<evidence type="ECO:0000313" key="5">
    <source>
        <dbReference type="EMBL" id="ORY24035.1"/>
    </source>
</evidence>
<keyword evidence="2" id="KW-0863">Zinc-finger</keyword>
<sequence length="120" mass="14164">MEGNIEIEISETNRVNEQIINKKHKFNFSFQRKDKSKIYSCTEYKTLNKCKSLIILNDKKEVLKYESLHNHLEKEIDVSISVAKYKIKEEIKINSIPMDIKPKHIFNAVSQENGTYMSRI</sequence>
<comment type="caution">
    <text evidence="5">The sequence shown here is derived from an EMBL/GenBank/DDBJ whole genome shotgun (WGS) entry which is preliminary data.</text>
</comment>